<organism evidence="1">
    <name type="scientific">Solanum chacoense</name>
    <name type="common">Chaco potato</name>
    <dbReference type="NCBI Taxonomy" id="4108"/>
    <lineage>
        <taxon>Eukaryota</taxon>
        <taxon>Viridiplantae</taxon>
        <taxon>Streptophyta</taxon>
        <taxon>Embryophyta</taxon>
        <taxon>Tracheophyta</taxon>
        <taxon>Spermatophyta</taxon>
        <taxon>Magnoliopsida</taxon>
        <taxon>eudicotyledons</taxon>
        <taxon>Gunneridae</taxon>
        <taxon>Pentapetalae</taxon>
        <taxon>asterids</taxon>
        <taxon>lamiids</taxon>
        <taxon>Solanales</taxon>
        <taxon>Solanaceae</taxon>
        <taxon>Solanoideae</taxon>
        <taxon>Solaneae</taxon>
        <taxon>Solanum</taxon>
    </lineage>
</organism>
<proteinExistence type="predicted"/>
<name>A0A0V0GSV9_SOLCH</name>
<dbReference type="AlphaFoldDB" id="A0A0V0GSV9"/>
<accession>A0A0V0GSV9</accession>
<evidence type="ECO:0000313" key="1">
    <source>
        <dbReference type="EMBL" id="JAP10480.1"/>
    </source>
</evidence>
<protein>
    <submittedName>
        <fullName evidence="1">Putative ovule protein</fullName>
    </submittedName>
</protein>
<feature type="non-terminal residue" evidence="1">
    <location>
        <position position="1"/>
    </location>
</feature>
<dbReference type="EMBL" id="GEDG01033038">
    <property type="protein sequence ID" value="JAP10480.1"/>
    <property type="molecule type" value="Transcribed_RNA"/>
</dbReference>
<reference evidence="1" key="1">
    <citation type="submission" date="2015-12" db="EMBL/GenBank/DDBJ databases">
        <title>Gene expression during late stages of embryo sac development: a critical building block for successful pollen-pistil interactions.</title>
        <authorList>
            <person name="Liu Y."/>
            <person name="Joly V."/>
            <person name="Sabar M."/>
            <person name="Matton D.P."/>
        </authorList>
    </citation>
    <scope>NUCLEOTIDE SEQUENCE</scope>
</reference>
<sequence length="92" mass="10353">GIVSNLQQTNGVHFVLDLVLTCSLALSSVFSLVDTSNCVICLGLSVQFEFMFTLYKRYTKDLECLIRILLLPTPPVFYRSIGGHLFKMWCSS</sequence>